<feature type="compositionally biased region" description="Basic and acidic residues" evidence="1">
    <location>
        <begin position="300"/>
        <end position="310"/>
    </location>
</feature>
<keyword evidence="2" id="KW-0812">Transmembrane</keyword>
<evidence type="ECO:0000256" key="3">
    <source>
        <dbReference type="SAM" id="SignalP"/>
    </source>
</evidence>
<evidence type="ECO:0000256" key="2">
    <source>
        <dbReference type="SAM" id="Phobius"/>
    </source>
</evidence>
<keyword evidence="3" id="KW-0732">Signal</keyword>
<gene>
    <name evidence="4" type="ORF">OFUS_LOCUS24692</name>
</gene>
<dbReference type="Proteomes" id="UP000749559">
    <property type="component" value="Unassembled WGS sequence"/>
</dbReference>
<evidence type="ECO:0000313" key="4">
    <source>
        <dbReference type="EMBL" id="CAH1800854.1"/>
    </source>
</evidence>
<feature type="transmembrane region" description="Helical" evidence="2">
    <location>
        <begin position="616"/>
        <end position="636"/>
    </location>
</feature>
<evidence type="ECO:0000313" key="5">
    <source>
        <dbReference type="Proteomes" id="UP000749559"/>
    </source>
</evidence>
<dbReference type="EMBL" id="CAIIXF020000012">
    <property type="protein sequence ID" value="CAH1800854.1"/>
    <property type="molecule type" value="Genomic_DNA"/>
</dbReference>
<protein>
    <submittedName>
        <fullName evidence="4">Uncharacterized protein</fullName>
    </submittedName>
</protein>
<keyword evidence="2" id="KW-0472">Membrane</keyword>
<feature type="compositionally biased region" description="Basic and acidic residues" evidence="1">
    <location>
        <begin position="331"/>
        <end position="353"/>
    </location>
</feature>
<evidence type="ECO:0000256" key="1">
    <source>
        <dbReference type="SAM" id="MobiDB-lite"/>
    </source>
</evidence>
<sequence>MTTRTYIASCAIILHASVVLSNQNISTVAEDVGGTSSNATQNEPNIRNHSLVPCSYTIDQSSKNSFMELVNDRNINFMYIKVNFSRRMEIARLKKHRFFSPGYLIWTFKSSPKAGYPLLGYPYDVKILSLGFLTWYVYDHLQVHVDVAPENCHAEWGDDGTMKRLLSTLRDLSNQTIHGETTAWCYGIRFQWDWMNNLIVHWIRVGRDYTGYMCSTLPESPFRFNEVIKQTRFLFFLQVCGVILLCYSPLLLYIFDTSLEGKKEDWPFYSCLKHALIDESETDVNEEVGARDTQGTRPSDNMHVENETSENKTTNVDGGEMVSAYQNVTTRSEDKIKEIHDMKEDKTRIKQDNEPNYGDEEDVGTKSEDNLNSENKHDINEKETGDLDNKSISVNEEVGTKSEGNMNFDDINQEQECDSDEAAEYFFQGDVHISFFVLLNGCFEKLQNSGDFKLKWLLKLLFLIFIVPLVLYIKMIVYYFLLRDPVLARMEQDIPVGFVAVPFGFEASRRNWSYFMGGPYVIYGVFFVLAAEASTYIVLVAAVAAYIRKAIDDYNVIYSNILEETIIISKALQKSKNLSFPHVQWFKFDEFRNPGIKKSLYSFLVEKHQPLRVEHFLTVLYLCIVISFIWLTISVVQTYNQYSELDGVIQLGSSVVFGLIPLLIGWCLRSKSIRTDKKFKTKLRESIVEYWSRYCHATSKSIRTDELFKKKLHVRQRIKQYWSLYSDATEQYEKLCLDEIKQYGRPCTDEIGQYGKFCPDESGQNGRFYRCEIERFGKASSYRTDILY</sequence>
<dbReference type="AlphaFoldDB" id="A0A8J1UT57"/>
<reference evidence="4" key="1">
    <citation type="submission" date="2022-03" db="EMBL/GenBank/DDBJ databases">
        <authorList>
            <person name="Martin C."/>
        </authorList>
    </citation>
    <scope>NUCLEOTIDE SEQUENCE</scope>
</reference>
<proteinExistence type="predicted"/>
<comment type="caution">
    <text evidence="4">The sequence shown here is derived from an EMBL/GenBank/DDBJ whole genome shotgun (WGS) entry which is preliminary data.</text>
</comment>
<organism evidence="4 5">
    <name type="scientific">Owenia fusiformis</name>
    <name type="common">Polychaete worm</name>
    <dbReference type="NCBI Taxonomy" id="6347"/>
    <lineage>
        <taxon>Eukaryota</taxon>
        <taxon>Metazoa</taxon>
        <taxon>Spiralia</taxon>
        <taxon>Lophotrochozoa</taxon>
        <taxon>Annelida</taxon>
        <taxon>Polychaeta</taxon>
        <taxon>Sedentaria</taxon>
        <taxon>Canalipalpata</taxon>
        <taxon>Sabellida</taxon>
        <taxon>Oweniida</taxon>
        <taxon>Oweniidae</taxon>
        <taxon>Owenia</taxon>
    </lineage>
</organism>
<feature type="compositionally biased region" description="Basic and acidic residues" evidence="1">
    <location>
        <begin position="363"/>
        <end position="389"/>
    </location>
</feature>
<feature type="transmembrane region" description="Helical" evidence="2">
    <location>
        <begin position="460"/>
        <end position="481"/>
    </location>
</feature>
<feature type="transmembrane region" description="Helical" evidence="2">
    <location>
        <begin position="648"/>
        <end position="668"/>
    </location>
</feature>
<feature type="signal peptide" evidence="3">
    <location>
        <begin position="1"/>
        <end position="21"/>
    </location>
</feature>
<feature type="chain" id="PRO_5043568659" evidence="3">
    <location>
        <begin position="22"/>
        <end position="788"/>
    </location>
</feature>
<keyword evidence="5" id="KW-1185">Reference proteome</keyword>
<feature type="transmembrane region" description="Helical" evidence="2">
    <location>
        <begin position="233"/>
        <end position="255"/>
    </location>
</feature>
<dbReference type="OrthoDB" id="6130724at2759"/>
<feature type="transmembrane region" description="Helical" evidence="2">
    <location>
        <begin position="520"/>
        <end position="547"/>
    </location>
</feature>
<accession>A0A8J1UT57</accession>
<feature type="region of interest" description="Disordered" evidence="1">
    <location>
        <begin position="283"/>
        <end position="392"/>
    </location>
</feature>
<name>A0A8J1UT57_OWEFU</name>
<keyword evidence="2" id="KW-1133">Transmembrane helix</keyword>